<dbReference type="EMBL" id="JSVA01000014">
    <property type="protein sequence ID" value="KOF02314.1"/>
    <property type="molecule type" value="Genomic_DNA"/>
</dbReference>
<feature type="transmembrane region" description="Helical" evidence="1">
    <location>
        <begin position="111"/>
        <end position="131"/>
    </location>
</feature>
<evidence type="ECO:0008006" key="4">
    <source>
        <dbReference type="Google" id="ProtNLM"/>
    </source>
</evidence>
<dbReference type="OrthoDB" id="2955631at2"/>
<keyword evidence="1" id="KW-0472">Membrane</keyword>
<feature type="transmembrane region" description="Helical" evidence="1">
    <location>
        <begin position="66"/>
        <end position="90"/>
    </location>
</feature>
<dbReference type="Proteomes" id="UP000036908">
    <property type="component" value="Unassembled WGS sequence"/>
</dbReference>
<dbReference type="PATRIC" id="fig|1566026.4.peg.874"/>
<evidence type="ECO:0000256" key="1">
    <source>
        <dbReference type="SAM" id="Phobius"/>
    </source>
</evidence>
<accession>A0A0L8AIU3</accession>
<keyword evidence="3" id="KW-1185">Reference proteome</keyword>
<dbReference type="InterPro" id="IPR018723">
    <property type="entry name" value="DUF2254_membrane"/>
</dbReference>
<dbReference type="RefSeq" id="WP_053224148.1">
    <property type="nucleotide sequence ID" value="NZ_JSVA01000014.1"/>
</dbReference>
<keyword evidence="1" id="KW-1133">Transmembrane helix</keyword>
<comment type="caution">
    <text evidence="2">The sequence shown here is derived from an EMBL/GenBank/DDBJ whole genome shotgun (WGS) entry which is preliminary data.</text>
</comment>
<keyword evidence="1" id="KW-0812">Transmembrane</keyword>
<proteinExistence type="predicted"/>
<sequence>MKLTKNLLYKTYRSIIGSIAFYPTLIAVGFLLFSIIIMLIEYDPFMMDLKKDLSFVLVKSKEDARLVLGTLVGSIISLMVFSFSMVMIVLNRASSTLSPRVIPGLITDKSNQVVLGFYLGSIIYSLILIVNVQSDETINTPDFGILLSMIFGITCLAFFMYFIHTISQSIQVDNILNSIFSRTKNEMERMTLEGSEVQQEQNTEQWYSLNTSKAGYFKKVKVNELVKLCEHHQIKIQMLQPVGFFFVENSPLLCIDKEIDDELKEEIENCFILYPQEWVSDHYVFGFKQISEIAVKALSPGINDPGTAIKSIHLLTLLYIKKIQMKEKYIVKDSMNVNRVYFKQIVFEQLYDDHITQIRIYGKADTLVMLALLQGLMNIFKADKNKSHYHSIIRYFKALIETCHKNFESELDISSVNKVIEEFNQLKAAPSIAKLSA</sequence>
<gene>
    <name evidence="2" type="ORF">OB69_12885</name>
</gene>
<evidence type="ECO:0000313" key="2">
    <source>
        <dbReference type="EMBL" id="KOF02314.1"/>
    </source>
</evidence>
<feature type="transmembrane region" description="Helical" evidence="1">
    <location>
        <begin position="20"/>
        <end position="40"/>
    </location>
</feature>
<dbReference type="Pfam" id="PF10011">
    <property type="entry name" value="DUF2254"/>
    <property type="match status" value="1"/>
</dbReference>
<dbReference type="AlphaFoldDB" id="A0A0L8AIU3"/>
<evidence type="ECO:0000313" key="3">
    <source>
        <dbReference type="Proteomes" id="UP000036908"/>
    </source>
</evidence>
<name>A0A0L8AIU3_9BACT</name>
<organism evidence="2 3">
    <name type="scientific">Roseivirga seohaensis subsp. aquiponti</name>
    <dbReference type="NCBI Taxonomy" id="1566026"/>
    <lineage>
        <taxon>Bacteria</taxon>
        <taxon>Pseudomonadati</taxon>
        <taxon>Bacteroidota</taxon>
        <taxon>Cytophagia</taxon>
        <taxon>Cytophagales</taxon>
        <taxon>Roseivirgaceae</taxon>
        <taxon>Roseivirga</taxon>
    </lineage>
</organism>
<feature type="transmembrane region" description="Helical" evidence="1">
    <location>
        <begin position="143"/>
        <end position="163"/>
    </location>
</feature>
<protein>
    <recommendedName>
        <fullName evidence="4">DUF2254 domain-containing protein</fullName>
    </recommendedName>
</protein>
<reference evidence="3" key="1">
    <citation type="submission" date="2014-11" db="EMBL/GenBank/DDBJ databases">
        <title>Genome sequencing of Roseivirga sp. D-25.</title>
        <authorList>
            <person name="Selvaratnam C."/>
            <person name="Thevarajoo S."/>
            <person name="Goh K.M."/>
            <person name="Eee R."/>
            <person name="Chan K.-G."/>
            <person name="Chong C.S."/>
        </authorList>
    </citation>
    <scope>NUCLEOTIDE SEQUENCE [LARGE SCALE GENOMIC DNA]</scope>
    <source>
        <strain evidence="3">D-25</strain>
    </source>
</reference>